<evidence type="ECO:0000313" key="2">
    <source>
        <dbReference type="Proteomes" id="UP000032452"/>
    </source>
</evidence>
<dbReference type="Gene3D" id="1.20.58.320">
    <property type="entry name" value="TPR-like"/>
    <property type="match status" value="1"/>
</dbReference>
<dbReference type="Gene3D" id="1.25.40.10">
    <property type="entry name" value="Tetratricopeptide repeat domain"/>
    <property type="match status" value="1"/>
</dbReference>
<dbReference type="InterPro" id="IPR010323">
    <property type="entry name" value="DUF924"/>
</dbReference>
<comment type="caution">
    <text evidence="1">The sequence shown here is derived from an EMBL/GenBank/DDBJ whole genome shotgun (WGS) entry which is preliminary data.</text>
</comment>
<evidence type="ECO:0000313" key="1">
    <source>
        <dbReference type="EMBL" id="KJH71168.1"/>
    </source>
</evidence>
<dbReference type="STRING" id="1618023.UH38_14265"/>
<dbReference type="AlphaFoldDB" id="A0A0D8ZQS5"/>
<dbReference type="EMBL" id="JYON01000014">
    <property type="protein sequence ID" value="KJH71168.1"/>
    <property type="molecule type" value="Genomic_DNA"/>
</dbReference>
<gene>
    <name evidence="1" type="ORF">UH38_14265</name>
</gene>
<proteinExistence type="predicted"/>
<dbReference type="PATRIC" id="fig|1618023.3.peg.4898"/>
<dbReference type="OrthoDB" id="7593450at2"/>
<sequence>MDARVDEILEFWFGAPNLPDYGKERSFWFTKNLDFDKELSDRFLPIYTQAATGELDSWQDSPQSCLALLLLLDQFPRNMFRGTPQSFATDTKALAVANNAVAKGFDRDLLPVQRWFIYLPFEHSENLADQKRCVDLFATLRGDPDSARTIDYALRHKSVIERFGRFPHRNKILGRKTTPEEAEFLKQPGSSF</sequence>
<accession>A0A0D8ZQS5</accession>
<protein>
    <submittedName>
        <fullName evidence="1">Membrane protein</fullName>
    </submittedName>
</protein>
<dbReference type="RefSeq" id="WP_045055334.1">
    <property type="nucleotide sequence ID" value="NZ_CAWMDP010000057.1"/>
</dbReference>
<dbReference type="Proteomes" id="UP000032452">
    <property type="component" value="Unassembled WGS sequence"/>
</dbReference>
<keyword evidence="2" id="KW-1185">Reference proteome</keyword>
<name>A0A0D8ZQS5_9CYAN</name>
<reference evidence="1 2" key="1">
    <citation type="submission" date="2015-02" db="EMBL/GenBank/DDBJ databases">
        <title>Draft genome of a novel marine cyanobacterium (Chroococcales) isolated from South Atlantic Ocean.</title>
        <authorList>
            <person name="Rigonato J."/>
            <person name="Alvarenga D.O."/>
            <person name="Branco L.H."/>
            <person name="Varani A.M."/>
            <person name="Brandini F.P."/>
            <person name="Fiore M.F."/>
        </authorList>
    </citation>
    <scope>NUCLEOTIDE SEQUENCE [LARGE SCALE GENOMIC DNA]</scope>
    <source>
        <strain evidence="1 2">CENA595</strain>
    </source>
</reference>
<dbReference type="Pfam" id="PF06041">
    <property type="entry name" value="DUF924"/>
    <property type="match status" value="1"/>
</dbReference>
<dbReference type="SUPFAM" id="SSF48452">
    <property type="entry name" value="TPR-like"/>
    <property type="match status" value="1"/>
</dbReference>
<organism evidence="1 2">
    <name type="scientific">Aliterella atlantica CENA595</name>
    <dbReference type="NCBI Taxonomy" id="1618023"/>
    <lineage>
        <taxon>Bacteria</taxon>
        <taxon>Bacillati</taxon>
        <taxon>Cyanobacteriota</taxon>
        <taxon>Cyanophyceae</taxon>
        <taxon>Chroococcidiopsidales</taxon>
        <taxon>Aliterellaceae</taxon>
        <taxon>Aliterella</taxon>
    </lineage>
</organism>
<dbReference type="InterPro" id="IPR011990">
    <property type="entry name" value="TPR-like_helical_dom_sf"/>
</dbReference>